<keyword evidence="1" id="KW-0472">Membrane</keyword>
<reference evidence="2" key="1">
    <citation type="submission" date="2023-06" db="EMBL/GenBank/DDBJ databases">
        <authorList>
            <person name="Delattre M."/>
        </authorList>
    </citation>
    <scope>NUCLEOTIDE SEQUENCE</scope>
    <source>
        <strain evidence="2">AF72</strain>
    </source>
</reference>
<dbReference type="Proteomes" id="UP001177023">
    <property type="component" value="Unassembled WGS sequence"/>
</dbReference>
<evidence type="ECO:0000313" key="2">
    <source>
        <dbReference type="EMBL" id="CAJ0572285.1"/>
    </source>
</evidence>
<keyword evidence="1" id="KW-1133">Transmembrane helix</keyword>
<protein>
    <submittedName>
        <fullName evidence="2">Uncharacterized protein</fullName>
    </submittedName>
</protein>
<keyword evidence="3" id="KW-1185">Reference proteome</keyword>
<feature type="transmembrane region" description="Helical" evidence="1">
    <location>
        <begin position="29"/>
        <end position="49"/>
    </location>
</feature>
<keyword evidence="1" id="KW-0812">Transmembrane</keyword>
<feature type="transmembrane region" description="Helical" evidence="1">
    <location>
        <begin position="122"/>
        <end position="143"/>
    </location>
</feature>
<organism evidence="2 3">
    <name type="scientific">Mesorhabditis spiculigera</name>
    <dbReference type="NCBI Taxonomy" id="96644"/>
    <lineage>
        <taxon>Eukaryota</taxon>
        <taxon>Metazoa</taxon>
        <taxon>Ecdysozoa</taxon>
        <taxon>Nematoda</taxon>
        <taxon>Chromadorea</taxon>
        <taxon>Rhabditida</taxon>
        <taxon>Rhabditina</taxon>
        <taxon>Rhabditomorpha</taxon>
        <taxon>Rhabditoidea</taxon>
        <taxon>Rhabditidae</taxon>
        <taxon>Mesorhabditinae</taxon>
        <taxon>Mesorhabditis</taxon>
    </lineage>
</organism>
<dbReference type="EMBL" id="CATQJA010002595">
    <property type="protein sequence ID" value="CAJ0572285.1"/>
    <property type="molecule type" value="Genomic_DNA"/>
</dbReference>
<feature type="transmembrane region" description="Helical" evidence="1">
    <location>
        <begin position="155"/>
        <end position="175"/>
    </location>
</feature>
<dbReference type="InterPro" id="IPR019426">
    <property type="entry name" value="7TM_GPCR_serpentine_rcpt_Srv"/>
</dbReference>
<proteinExistence type="predicted"/>
<accession>A0AA36CP93</accession>
<name>A0AA36CP93_9BILA</name>
<dbReference type="AlphaFoldDB" id="A0AA36CP93"/>
<feature type="non-terminal residue" evidence="2">
    <location>
        <position position="1"/>
    </location>
</feature>
<sequence length="219" mass="25121">MIYSTPRANLRDKAPYVKNGPKQIWKPRIVNWICIISFLLGCSLAYQGFFAEDIYYIDAEGYPKQTPTVAKQIVFSNKLLNISAQVYPLTSLLIILLTFCRLAYYRLKGKRLSDDKRTEIKLFLVCVASLVIQLALMAFVLWVSLLKLTSTLQGIVLNVVSDFSTLGEAYIGLIFNAQLRKRFYSVYFERCFARVIRPKVAGEINEISLRTTRSQSNHR</sequence>
<comment type="caution">
    <text evidence="2">The sequence shown here is derived from an EMBL/GenBank/DDBJ whole genome shotgun (WGS) entry which is preliminary data.</text>
</comment>
<dbReference type="Pfam" id="PF10323">
    <property type="entry name" value="7TM_GPCR_Srv"/>
    <property type="match status" value="1"/>
</dbReference>
<feature type="transmembrane region" description="Helical" evidence="1">
    <location>
        <begin position="84"/>
        <end position="102"/>
    </location>
</feature>
<evidence type="ECO:0000256" key="1">
    <source>
        <dbReference type="SAM" id="Phobius"/>
    </source>
</evidence>
<evidence type="ECO:0000313" key="3">
    <source>
        <dbReference type="Proteomes" id="UP001177023"/>
    </source>
</evidence>
<gene>
    <name evidence="2" type="ORF">MSPICULIGERA_LOCUS10674</name>
</gene>